<protein>
    <submittedName>
        <fullName evidence="1">Unannotated protein</fullName>
    </submittedName>
</protein>
<proteinExistence type="predicted"/>
<sequence>MASALRTAGQVNAARMIPPTPIVNDPIANVETSADMPAATTPVVPHIRHETTRASRAELDIYPSVRAIAATRAGNRG</sequence>
<dbReference type="EMBL" id="CAEZVJ010000129">
    <property type="protein sequence ID" value="CAB4634755.1"/>
    <property type="molecule type" value="Genomic_DNA"/>
</dbReference>
<organism evidence="1">
    <name type="scientific">freshwater metagenome</name>
    <dbReference type="NCBI Taxonomy" id="449393"/>
    <lineage>
        <taxon>unclassified sequences</taxon>
        <taxon>metagenomes</taxon>
        <taxon>ecological metagenomes</taxon>
    </lineage>
</organism>
<gene>
    <name evidence="1" type="ORF">UFOPK1961_00995</name>
</gene>
<name>A0A6J6JDP0_9ZZZZ</name>
<dbReference type="AlphaFoldDB" id="A0A6J6JDP0"/>
<accession>A0A6J6JDP0</accession>
<evidence type="ECO:0000313" key="1">
    <source>
        <dbReference type="EMBL" id="CAB4634755.1"/>
    </source>
</evidence>
<reference evidence="1" key="1">
    <citation type="submission" date="2020-05" db="EMBL/GenBank/DDBJ databases">
        <authorList>
            <person name="Chiriac C."/>
            <person name="Salcher M."/>
            <person name="Ghai R."/>
            <person name="Kavagutti S V."/>
        </authorList>
    </citation>
    <scope>NUCLEOTIDE SEQUENCE</scope>
</reference>